<accession>A0A5B8VNH4</accession>
<dbReference type="InterPro" id="IPR011050">
    <property type="entry name" value="Pectin_lyase_fold/virulence"/>
</dbReference>
<sequence>MRKRIHFVHFVRKHLLPALIISCILASMSGCQKDQLLTGNTLSLYNSVDSVQFNEVFTTQLQPTQSVKIFNGSEQAVNVQELQLAGGKNSPFKINVNGQAGTEFSSLNLPKNDSFYVFVTVALPENNSDAPFEVKDSIIYNYGSKTGKIILQATGLNAFYLSGGTLSKDTTWTNKRPIVINGNLAIAQGATLNIEPGTKVYTKAGKGIQINGRLQALGTADSAGQILLTGSRLDIPYNNMPGSWQGLSFGPNSKNNRLQFVHIKNAVNAIADTSRPITGAHTGDESYLTLEGCVILQSSKEALLLRHTSAVLTNCLIYNSGIGIRAMGGTYHLQYVTMAGYSNDYIYHTDPLLYLADHHENGQADPLTLTATNCIITGDNDPLDELYLDNINDAFDLNFKNDLIKAAALPPLGHFTDCLLNADPAFTLIDNRRAEYDFQLLSISPAVAAGLPIAGITTDMAGRSRSASSPSMGCYEFKEAATE</sequence>
<dbReference type="OrthoDB" id="1111178at2"/>
<dbReference type="Proteomes" id="UP000321291">
    <property type="component" value="Chromosome"/>
</dbReference>
<reference evidence="1 2" key="1">
    <citation type="journal article" date="2017" name="Int. J. Syst. Evol. Microbiol.">
        <title>Arachidicoccus ginsenosidivorans sp. nov., with ginsenoside-converting activity isolated from ginseng cultivating soil.</title>
        <authorList>
            <person name="Siddiqi M.Z."/>
            <person name="Aslam Z."/>
            <person name="Im W.T."/>
        </authorList>
    </citation>
    <scope>NUCLEOTIDE SEQUENCE [LARGE SCALE GENOMIC DNA]</scope>
    <source>
        <strain evidence="1 2">Gsoil 809</strain>
    </source>
</reference>
<name>A0A5B8VNH4_9BACT</name>
<dbReference type="PROSITE" id="PS51257">
    <property type="entry name" value="PROKAR_LIPOPROTEIN"/>
    <property type="match status" value="1"/>
</dbReference>
<dbReference type="EMBL" id="CP042434">
    <property type="protein sequence ID" value="QEC73060.1"/>
    <property type="molecule type" value="Genomic_DNA"/>
</dbReference>
<evidence type="ECO:0000313" key="1">
    <source>
        <dbReference type="EMBL" id="QEC73060.1"/>
    </source>
</evidence>
<proteinExistence type="predicted"/>
<protein>
    <recommendedName>
        <fullName evidence="3">Right-handed parallel beta-helix repeat-containing protein</fullName>
    </recommendedName>
</protein>
<evidence type="ECO:0008006" key="3">
    <source>
        <dbReference type="Google" id="ProtNLM"/>
    </source>
</evidence>
<evidence type="ECO:0000313" key="2">
    <source>
        <dbReference type="Proteomes" id="UP000321291"/>
    </source>
</evidence>
<dbReference type="InterPro" id="IPR012334">
    <property type="entry name" value="Pectin_lyas_fold"/>
</dbReference>
<dbReference type="SUPFAM" id="SSF51126">
    <property type="entry name" value="Pectin lyase-like"/>
    <property type="match status" value="1"/>
</dbReference>
<keyword evidence="2" id="KW-1185">Reference proteome</keyword>
<dbReference type="KEGG" id="agi:FSB73_16615"/>
<dbReference type="AlphaFoldDB" id="A0A5B8VNH4"/>
<dbReference type="RefSeq" id="WP_146784702.1">
    <property type="nucleotide sequence ID" value="NZ_CP042434.1"/>
</dbReference>
<gene>
    <name evidence="1" type="ORF">FSB73_16615</name>
</gene>
<dbReference type="Gene3D" id="2.160.20.10">
    <property type="entry name" value="Single-stranded right-handed beta-helix, Pectin lyase-like"/>
    <property type="match status" value="1"/>
</dbReference>
<organism evidence="1 2">
    <name type="scientific">Arachidicoccus ginsenosidivorans</name>
    <dbReference type="NCBI Taxonomy" id="496057"/>
    <lineage>
        <taxon>Bacteria</taxon>
        <taxon>Pseudomonadati</taxon>
        <taxon>Bacteroidota</taxon>
        <taxon>Chitinophagia</taxon>
        <taxon>Chitinophagales</taxon>
        <taxon>Chitinophagaceae</taxon>
        <taxon>Arachidicoccus</taxon>
    </lineage>
</organism>